<dbReference type="GO" id="GO:0042732">
    <property type="term" value="P:D-xylose metabolic process"/>
    <property type="evidence" value="ECO:0007669"/>
    <property type="project" value="UniProtKB-UniRule"/>
</dbReference>
<protein>
    <recommendedName>
        <fullName evidence="6">Xylulose kinase</fullName>
        <ecNumber evidence="6">2.7.1.17</ecNumber>
    </recommendedName>
</protein>
<reference evidence="9" key="1">
    <citation type="submission" date="2020-11" db="EMBL/GenBank/DDBJ databases">
        <authorList>
            <consortium name="DOE Joint Genome Institute"/>
            <person name="Ahrendt S."/>
            <person name="Riley R."/>
            <person name="Andreopoulos W."/>
            <person name="Labutti K."/>
            <person name="Pangilinan J."/>
            <person name="Ruiz-Duenas F.J."/>
            <person name="Barrasa J.M."/>
            <person name="Sanchez-Garcia M."/>
            <person name="Camarero S."/>
            <person name="Miyauchi S."/>
            <person name="Serrano A."/>
            <person name="Linde D."/>
            <person name="Babiker R."/>
            <person name="Drula E."/>
            <person name="Ayuso-Fernandez I."/>
            <person name="Pacheco R."/>
            <person name="Padilla G."/>
            <person name="Ferreira P."/>
            <person name="Barriuso J."/>
            <person name="Kellner H."/>
            <person name="Castanera R."/>
            <person name="Alfaro M."/>
            <person name="Ramirez L."/>
            <person name="Pisabarro A.G."/>
            <person name="Kuo A."/>
            <person name="Tritt A."/>
            <person name="Lipzen A."/>
            <person name="He G."/>
            <person name="Yan M."/>
            <person name="Ng V."/>
            <person name="Cullen D."/>
            <person name="Martin F."/>
            <person name="Rosso M.-N."/>
            <person name="Henrissat B."/>
            <person name="Hibbett D."/>
            <person name="Martinez A.T."/>
            <person name="Grigoriev I.V."/>
        </authorList>
    </citation>
    <scope>NUCLEOTIDE SEQUENCE</scope>
    <source>
        <strain evidence="9">MF-IS2</strain>
    </source>
</reference>
<dbReference type="CDD" id="cd07776">
    <property type="entry name" value="ASKHA_NBD_FGGY_SpXK-like"/>
    <property type="match status" value="1"/>
</dbReference>
<dbReference type="GO" id="GO:0005524">
    <property type="term" value="F:ATP binding"/>
    <property type="evidence" value="ECO:0007669"/>
    <property type="project" value="UniProtKB-UniRule"/>
</dbReference>
<dbReference type="OrthoDB" id="1728974at2759"/>
<comment type="catalytic activity">
    <reaction evidence="5 6">
        <text>D-xylulose + ATP = D-xylulose 5-phosphate + ADP + H(+)</text>
        <dbReference type="Rhea" id="RHEA:10964"/>
        <dbReference type="ChEBI" id="CHEBI:15378"/>
        <dbReference type="ChEBI" id="CHEBI:17140"/>
        <dbReference type="ChEBI" id="CHEBI:30616"/>
        <dbReference type="ChEBI" id="CHEBI:57737"/>
        <dbReference type="ChEBI" id="CHEBI:456216"/>
        <dbReference type="EC" id="2.7.1.17"/>
    </reaction>
</comment>
<comment type="function">
    <text evidence="6">Highly specific D-xylulose kinase which participates in the catabolism of xylose. Xylose is a major component of hemicelluloses such as xylan. Most fungi utilize D-xylose via three enzymatic reactions, xylose reductase (XR), xylitol dehydrogenase (XDH), and xylulokinase, to form xylulose 5-phosphate, which enters pentose phosphate pathway.</text>
</comment>
<dbReference type="InterPro" id="IPR042024">
    <property type="entry name" value="D-XK_euk"/>
</dbReference>
<dbReference type="Pfam" id="PF00370">
    <property type="entry name" value="FGGY_N"/>
    <property type="match status" value="1"/>
</dbReference>
<dbReference type="PANTHER" id="PTHR10196:SF57">
    <property type="entry name" value="XYLULOSE KINASE"/>
    <property type="match status" value="1"/>
</dbReference>
<accession>A0A9P5XMQ8</accession>
<sequence>MAPIEKPLYLGLDLSTQQLKAILIADDLSVQHEIAIHFDHDLGEKYGVTNGAVKGPDEGEVTSPVGMWIEAIDLLMQRMKNAGVDLSSVSAISGAGQQHGSVYWSKDAESLLNNLDSSKTALEQLSPAAFTFQRCPIWQDSSTTKECQELEAAFGGAQAVADLSGSRAYERFTGAQIARLRRKNPELYGATARISLVSSFIPSVFLGTIAPVEISDASGMNLMDVLTCKWDDKLLNTCGGPTLREKLGPEPVAGGEVLGRIHGYWVKKWGFNPECVIAPFTGDNPASVVALSAPGDALLSLGTSTTFLLSIPPTDEPPKRFTNSHLLTHPTNPPHGFIAMLCYKNGALAREKVRNKYADSDWDKFNELVNGTPVTNNGYLGFYFPLPEIIPPNVAGNFFFSTTVTETEVHPPAPLDVIPPSSHPRAILESQFMSIKSRLAHMLPPHAPPLQRLVVTGGSSANQSIRQIAADIFGMKVYVSTTKEAAAIGGALLAKWAHWKLTNKGSFEDMTGGVMPGMTCVAEPHSENIKVYDQFLTTYDACEQQVIQKGRGILD</sequence>
<dbReference type="InterPro" id="IPR018484">
    <property type="entry name" value="FGGY_N"/>
</dbReference>
<dbReference type="PIRSF" id="PIRSF000538">
    <property type="entry name" value="GlpK"/>
    <property type="match status" value="1"/>
</dbReference>
<evidence type="ECO:0000256" key="3">
    <source>
        <dbReference type="ARBA" id="ARBA00022679"/>
    </source>
</evidence>
<keyword evidence="6" id="KW-0067">ATP-binding</keyword>
<comment type="similarity">
    <text evidence="1 6">Belongs to the FGGY kinase family.</text>
</comment>
<dbReference type="Pfam" id="PF02782">
    <property type="entry name" value="FGGY_C"/>
    <property type="match status" value="1"/>
</dbReference>
<dbReference type="FunFam" id="3.30.420.40:FF:000118">
    <property type="entry name" value="Xylulose kinase 2"/>
    <property type="match status" value="1"/>
</dbReference>
<evidence type="ECO:0000256" key="4">
    <source>
        <dbReference type="ARBA" id="ARBA00022777"/>
    </source>
</evidence>
<dbReference type="GO" id="GO:0005829">
    <property type="term" value="C:cytosol"/>
    <property type="evidence" value="ECO:0007669"/>
    <property type="project" value="TreeGrafter"/>
</dbReference>
<dbReference type="InterPro" id="IPR018485">
    <property type="entry name" value="FGGY_C"/>
</dbReference>
<dbReference type="Proteomes" id="UP000807342">
    <property type="component" value="Unassembled WGS sequence"/>
</dbReference>
<proteinExistence type="inferred from homology"/>
<dbReference type="GO" id="GO:0005997">
    <property type="term" value="P:xylulose metabolic process"/>
    <property type="evidence" value="ECO:0007669"/>
    <property type="project" value="TreeGrafter"/>
</dbReference>
<keyword evidence="6" id="KW-0547">Nucleotide-binding</keyword>
<keyword evidence="4 6" id="KW-0418">Kinase</keyword>
<evidence type="ECO:0000256" key="2">
    <source>
        <dbReference type="ARBA" id="ARBA00022629"/>
    </source>
</evidence>
<dbReference type="GO" id="GO:0004856">
    <property type="term" value="F:D-xylulokinase activity"/>
    <property type="evidence" value="ECO:0007669"/>
    <property type="project" value="UniProtKB-UniRule"/>
</dbReference>
<keyword evidence="10" id="KW-1185">Reference proteome</keyword>
<dbReference type="EMBL" id="MU151055">
    <property type="protein sequence ID" value="KAF9454248.1"/>
    <property type="molecule type" value="Genomic_DNA"/>
</dbReference>
<evidence type="ECO:0000313" key="9">
    <source>
        <dbReference type="EMBL" id="KAF9454248.1"/>
    </source>
</evidence>
<name>A0A9P5XMQ8_9AGAR</name>
<feature type="domain" description="Carbohydrate kinase FGGY C-terminal" evidence="8">
    <location>
        <begin position="298"/>
        <end position="497"/>
    </location>
</feature>
<evidence type="ECO:0000313" key="10">
    <source>
        <dbReference type="Proteomes" id="UP000807342"/>
    </source>
</evidence>
<feature type="domain" description="Carbohydrate kinase FGGY N-terminal" evidence="7">
    <location>
        <begin position="134"/>
        <end position="289"/>
    </location>
</feature>
<dbReference type="InterPro" id="IPR000577">
    <property type="entry name" value="Carb_kinase_FGGY"/>
</dbReference>
<evidence type="ECO:0000256" key="1">
    <source>
        <dbReference type="ARBA" id="ARBA00009156"/>
    </source>
</evidence>
<dbReference type="InterPro" id="IPR043129">
    <property type="entry name" value="ATPase_NBD"/>
</dbReference>
<dbReference type="SUPFAM" id="SSF53067">
    <property type="entry name" value="Actin-like ATPase domain"/>
    <property type="match status" value="2"/>
</dbReference>
<keyword evidence="3 6" id="KW-0808">Transferase</keyword>
<comment type="caution">
    <text evidence="9">The sequence shown here is derived from an EMBL/GenBank/DDBJ whole genome shotgun (WGS) entry which is preliminary data.</text>
</comment>
<evidence type="ECO:0000256" key="5">
    <source>
        <dbReference type="ARBA" id="ARBA00048885"/>
    </source>
</evidence>
<gene>
    <name evidence="9" type="ORF">P691DRAFT_809793</name>
</gene>
<dbReference type="PANTHER" id="PTHR10196">
    <property type="entry name" value="SUGAR KINASE"/>
    <property type="match status" value="1"/>
</dbReference>
<organism evidence="9 10">
    <name type="scientific">Macrolepiota fuliginosa MF-IS2</name>
    <dbReference type="NCBI Taxonomy" id="1400762"/>
    <lineage>
        <taxon>Eukaryota</taxon>
        <taxon>Fungi</taxon>
        <taxon>Dikarya</taxon>
        <taxon>Basidiomycota</taxon>
        <taxon>Agaricomycotina</taxon>
        <taxon>Agaricomycetes</taxon>
        <taxon>Agaricomycetidae</taxon>
        <taxon>Agaricales</taxon>
        <taxon>Agaricineae</taxon>
        <taxon>Agaricaceae</taxon>
        <taxon>Macrolepiota</taxon>
    </lineage>
</organism>
<evidence type="ECO:0000256" key="6">
    <source>
        <dbReference type="RuleBase" id="RU367058"/>
    </source>
</evidence>
<keyword evidence="6" id="KW-0119">Carbohydrate metabolism</keyword>
<evidence type="ECO:0000259" key="7">
    <source>
        <dbReference type="Pfam" id="PF00370"/>
    </source>
</evidence>
<dbReference type="Gene3D" id="3.30.420.40">
    <property type="match status" value="2"/>
</dbReference>
<dbReference type="AlphaFoldDB" id="A0A9P5XMQ8"/>
<keyword evidence="2 6" id="KW-0859">Xylose metabolism</keyword>
<dbReference type="EC" id="2.7.1.17" evidence="6"/>
<evidence type="ECO:0000259" key="8">
    <source>
        <dbReference type="Pfam" id="PF02782"/>
    </source>
</evidence>